<evidence type="ECO:0000313" key="3">
    <source>
        <dbReference type="Proteomes" id="UP000316624"/>
    </source>
</evidence>
<dbReference type="Pfam" id="PF03413">
    <property type="entry name" value="PepSY"/>
    <property type="match status" value="1"/>
</dbReference>
<gene>
    <name evidence="2" type="ORF">IQ35_03723</name>
</gene>
<reference evidence="2 3" key="1">
    <citation type="journal article" date="2015" name="Stand. Genomic Sci.">
        <title>Genomic Encyclopedia of Bacterial and Archaeal Type Strains, Phase III: the genomes of soil and plant-associated and newly described type strains.</title>
        <authorList>
            <person name="Whitman W.B."/>
            <person name="Woyke T."/>
            <person name="Klenk H.P."/>
            <person name="Zhou Y."/>
            <person name="Lilburn T.G."/>
            <person name="Beck B.J."/>
            <person name="De Vos P."/>
            <person name="Vandamme P."/>
            <person name="Eisen J.A."/>
            <person name="Garrity G."/>
            <person name="Hugenholtz P."/>
            <person name="Kyrpides N.C."/>
        </authorList>
    </citation>
    <scope>NUCLEOTIDE SEQUENCE [LARGE SCALE GENOMIC DNA]</scope>
    <source>
        <strain evidence="2 3">CGMCC 1.7748</strain>
    </source>
</reference>
<feature type="domain" description="PepSY" evidence="1">
    <location>
        <begin position="69"/>
        <end position="122"/>
    </location>
</feature>
<protein>
    <submittedName>
        <fullName evidence="2">Putative membrane protein YkoI</fullName>
    </submittedName>
</protein>
<organism evidence="2 3">
    <name type="scientific">Sphingobium wenxiniae (strain DSM 21828 / CGMCC 1.7748 / JZ-1)</name>
    <dbReference type="NCBI Taxonomy" id="595605"/>
    <lineage>
        <taxon>Bacteria</taxon>
        <taxon>Pseudomonadati</taxon>
        <taxon>Pseudomonadota</taxon>
        <taxon>Alphaproteobacteria</taxon>
        <taxon>Sphingomonadales</taxon>
        <taxon>Sphingomonadaceae</taxon>
        <taxon>Sphingobium</taxon>
    </lineage>
</organism>
<evidence type="ECO:0000259" key="1">
    <source>
        <dbReference type="Pfam" id="PF03413"/>
    </source>
</evidence>
<dbReference type="Proteomes" id="UP000316624">
    <property type="component" value="Unassembled WGS sequence"/>
</dbReference>
<comment type="caution">
    <text evidence="2">The sequence shown here is derived from an EMBL/GenBank/DDBJ whole genome shotgun (WGS) entry which is preliminary data.</text>
</comment>
<evidence type="ECO:0000313" key="2">
    <source>
        <dbReference type="EMBL" id="TWH90077.1"/>
    </source>
</evidence>
<sequence length="124" mass="13563">MICDMTQHRTNPLHRLALRAGLLLPLLATVAGLGISAGAQAGDHQEKARELAAIRAAVQRGELLPLPRIMALAQARVPGDVVKTELESKRDRLIYEVKILTRNGNVQEVKLDARTGTILRVEDD</sequence>
<keyword evidence="3" id="KW-1185">Reference proteome</keyword>
<dbReference type="EMBL" id="VLKK01000027">
    <property type="protein sequence ID" value="TWH90077.1"/>
    <property type="molecule type" value="Genomic_DNA"/>
</dbReference>
<proteinExistence type="predicted"/>
<dbReference type="Gene3D" id="3.10.450.40">
    <property type="match status" value="1"/>
</dbReference>
<name>A0A562K3S8_SPHWJ</name>
<accession>A0A562K3S8</accession>
<dbReference type="AlphaFoldDB" id="A0A562K3S8"/>
<dbReference type="InterPro" id="IPR025711">
    <property type="entry name" value="PepSY"/>
</dbReference>